<comment type="subcellular location">
    <subcellularLocation>
        <location evidence="1 7">Cell membrane</location>
        <topology evidence="1 7">Multi-pass membrane protein</topology>
    </subcellularLocation>
</comment>
<dbReference type="GO" id="GO:0005886">
    <property type="term" value="C:plasma membrane"/>
    <property type="evidence" value="ECO:0007669"/>
    <property type="project" value="UniProtKB-SubCell"/>
</dbReference>
<dbReference type="Pfam" id="PF00528">
    <property type="entry name" value="BPD_transp_1"/>
    <property type="match status" value="1"/>
</dbReference>
<dbReference type="RefSeq" id="WP_069907564.1">
    <property type="nucleotide sequence ID" value="NZ_LAJE02000001.1"/>
</dbReference>
<feature type="transmembrane region" description="Helical" evidence="7">
    <location>
        <begin position="7"/>
        <end position="27"/>
    </location>
</feature>
<keyword evidence="4 7" id="KW-0812">Transmembrane</keyword>
<organism evidence="9 10">
    <name type="scientific">Devosia insulae DS-56</name>
    <dbReference type="NCBI Taxonomy" id="1116389"/>
    <lineage>
        <taxon>Bacteria</taxon>
        <taxon>Pseudomonadati</taxon>
        <taxon>Pseudomonadota</taxon>
        <taxon>Alphaproteobacteria</taxon>
        <taxon>Hyphomicrobiales</taxon>
        <taxon>Devosiaceae</taxon>
        <taxon>Devosia</taxon>
    </lineage>
</organism>
<keyword evidence="6 7" id="KW-0472">Membrane</keyword>
<protein>
    <submittedName>
        <fullName evidence="9">Sugar ABC transporter permease</fullName>
    </submittedName>
</protein>
<accession>A0A1E5XXJ0</accession>
<dbReference type="SUPFAM" id="SSF161098">
    <property type="entry name" value="MetI-like"/>
    <property type="match status" value="1"/>
</dbReference>
<dbReference type="GO" id="GO:0055085">
    <property type="term" value="P:transmembrane transport"/>
    <property type="evidence" value="ECO:0007669"/>
    <property type="project" value="InterPro"/>
</dbReference>
<evidence type="ECO:0000256" key="4">
    <source>
        <dbReference type="ARBA" id="ARBA00022692"/>
    </source>
</evidence>
<evidence type="ECO:0000256" key="7">
    <source>
        <dbReference type="RuleBase" id="RU363032"/>
    </source>
</evidence>
<evidence type="ECO:0000256" key="6">
    <source>
        <dbReference type="ARBA" id="ARBA00023136"/>
    </source>
</evidence>
<evidence type="ECO:0000313" key="10">
    <source>
        <dbReference type="Proteomes" id="UP000095463"/>
    </source>
</evidence>
<dbReference type="EMBL" id="LAJE02000001">
    <property type="protein sequence ID" value="OEO33327.1"/>
    <property type="molecule type" value="Genomic_DNA"/>
</dbReference>
<feature type="transmembrane region" description="Helical" evidence="7">
    <location>
        <begin position="213"/>
        <end position="236"/>
    </location>
</feature>
<dbReference type="PANTHER" id="PTHR30193:SF37">
    <property type="entry name" value="INNER MEMBRANE ABC TRANSPORTER PERMEASE PROTEIN YCJO"/>
    <property type="match status" value="1"/>
</dbReference>
<dbReference type="OrthoDB" id="9773727at2"/>
<dbReference type="PROSITE" id="PS50928">
    <property type="entry name" value="ABC_TM1"/>
    <property type="match status" value="1"/>
</dbReference>
<dbReference type="AlphaFoldDB" id="A0A1E5XXJ0"/>
<dbReference type="InterPro" id="IPR035906">
    <property type="entry name" value="MetI-like_sf"/>
</dbReference>
<feature type="transmembrane region" description="Helical" evidence="7">
    <location>
        <begin position="73"/>
        <end position="94"/>
    </location>
</feature>
<keyword evidence="5 7" id="KW-1133">Transmembrane helix</keyword>
<evidence type="ECO:0000313" key="9">
    <source>
        <dbReference type="EMBL" id="OEO33327.1"/>
    </source>
</evidence>
<dbReference type="InterPro" id="IPR051393">
    <property type="entry name" value="ABC_transporter_permease"/>
</dbReference>
<evidence type="ECO:0000256" key="1">
    <source>
        <dbReference type="ARBA" id="ARBA00004651"/>
    </source>
</evidence>
<reference evidence="9 10" key="1">
    <citation type="journal article" date="2015" name="Genome Announc.">
        <title>Genome Assemblies of Three Soil-Associated Devosia species: D. insulae, D. limi, and D. soli.</title>
        <authorList>
            <person name="Hassan Y.I."/>
            <person name="Lepp D."/>
            <person name="Zhou T."/>
        </authorList>
    </citation>
    <scope>NUCLEOTIDE SEQUENCE [LARGE SCALE GENOMIC DNA]</scope>
    <source>
        <strain evidence="9 10">DS-56</strain>
    </source>
</reference>
<dbReference type="InterPro" id="IPR000515">
    <property type="entry name" value="MetI-like"/>
</dbReference>
<evidence type="ECO:0000256" key="3">
    <source>
        <dbReference type="ARBA" id="ARBA00022475"/>
    </source>
</evidence>
<dbReference type="Gene3D" id="1.10.3720.10">
    <property type="entry name" value="MetI-like"/>
    <property type="match status" value="1"/>
</dbReference>
<comment type="similarity">
    <text evidence="7">Belongs to the binding-protein-dependent transport system permease family.</text>
</comment>
<name>A0A1E5XXJ0_9HYPH</name>
<keyword evidence="3" id="KW-1003">Cell membrane</keyword>
<feature type="transmembrane region" description="Helical" evidence="7">
    <location>
        <begin position="101"/>
        <end position="124"/>
    </location>
</feature>
<comment type="caution">
    <text evidence="9">The sequence shown here is derived from an EMBL/GenBank/DDBJ whole genome shotgun (WGS) entry which is preliminary data.</text>
</comment>
<feature type="transmembrane region" description="Helical" evidence="7">
    <location>
        <begin position="264"/>
        <end position="289"/>
    </location>
</feature>
<gene>
    <name evidence="9" type="ORF">VW23_000070</name>
</gene>
<feature type="domain" description="ABC transmembrane type-1" evidence="8">
    <location>
        <begin position="68"/>
        <end position="285"/>
    </location>
</feature>
<dbReference type="PANTHER" id="PTHR30193">
    <property type="entry name" value="ABC TRANSPORTER PERMEASE PROTEIN"/>
    <property type="match status" value="1"/>
</dbReference>
<keyword evidence="2 7" id="KW-0813">Transport</keyword>
<keyword evidence="10" id="KW-1185">Reference proteome</keyword>
<evidence type="ECO:0000256" key="5">
    <source>
        <dbReference type="ARBA" id="ARBA00022989"/>
    </source>
</evidence>
<sequence>MLKRRRLLFSLLAILPVIAIFAFVRVYPISEILRLSLHKWDILSKKKPFIGLRNFQELLGDRLFHEALFNTSIIAFGVLLITIPLSLVIAALIFHRTRSRFAAFYETAVFIPHVVSLVPAAMAWKWIFDARLGPLNAFLSIFGVKPMSWLFDPVLSIICVIVLCSWQALGFAVLIYLVGFKSLPVSVYEAAKLDGASGRQSFWHLSVPMLKPITLYVSVVTLVSAFNVYAQVYVLASDAQGAPGRQVRVLVLDMLENSFRNYRVGYAASEAVVLLAIVLLLTFVQFSLLREKRAAR</sequence>
<dbReference type="Proteomes" id="UP000095463">
    <property type="component" value="Unassembled WGS sequence"/>
</dbReference>
<feature type="transmembrane region" description="Helical" evidence="7">
    <location>
        <begin position="154"/>
        <end position="178"/>
    </location>
</feature>
<evidence type="ECO:0000256" key="2">
    <source>
        <dbReference type="ARBA" id="ARBA00022448"/>
    </source>
</evidence>
<proteinExistence type="inferred from homology"/>
<evidence type="ECO:0000259" key="8">
    <source>
        <dbReference type="PROSITE" id="PS50928"/>
    </source>
</evidence>
<dbReference type="CDD" id="cd06261">
    <property type="entry name" value="TM_PBP2"/>
    <property type="match status" value="1"/>
</dbReference>